<keyword evidence="2 11" id="KW-0723">Serine/threonine-protein kinase</keyword>
<gene>
    <name evidence="11" type="primary">srkA</name>
    <name evidence="13" type="ORF">SAMN06297229_0008</name>
</gene>
<keyword evidence="7 11" id="KW-0418">Kinase</keyword>
<evidence type="ECO:0000256" key="10">
    <source>
        <dbReference type="ARBA" id="ARBA00023016"/>
    </source>
</evidence>
<dbReference type="Pfam" id="PF01636">
    <property type="entry name" value="APH"/>
    <property type="match status" value="1"/>
</dbReference>
<keyword evidence="4 11" id="KW-0808">Transferase</keyword>
<dbReference type="GO" id="GO:0000287">
    <property type="term" value="F:magnesium ion binding"/>
    <property type="evidence" value="ECO:0007669"/>
    <property type="project" value="UniProtKB-UniRule"/>
</dbReference>
<dbReference type="EMBL" id="FXWH01000001">
    <property type="protein sequence ID" value="SMQ57827.1"/>
    <property type="molecule type" value="Genomic_DNA"/>
</dbReference>
<feature type="active site" description="Proton acceptor" evidence="11">
    <location>
        <position position="203"/>
    </location>
</feature>
<evidence type="ECO:0000256" key="7">
    <source>
        <dbReference type="ARBA" id="ARBA00022777"/>
    </source>
</evidence>
<keyword evidence="1 11" id="KW-0963">Cytoplasm</keyword>
<comment type="cofactor">
    <cofactor evidence="11">
        <name>Mg(2+)</name>
        <dbReference type="ChEBI" id="CHEBI:18420"/>
    </cofactor>
</comment>
<keyword evidence="9 11" id="KW-0460">Magnesium</keyword>
<evidence type="ECO:0000313" key="13">
    <source>
        <dbReference type="EMBL" id="SMQ57827.1"/>
    </source>
</evidence>
<name>A0A1Y6E4Y4_9GAMM</name>
<dbReference type="GO" id="GO:0106310">
    <property type="term" value="F:protein serine kinase activity"/>
    <property type="evidence" value="ECO:0007669"/>
    <property type="project" value="RHEA"/>
</dbReference>
<dbReference type="NCBIfam" id="NF008738">
    <property type="entry name" value="PRK11768.1"/>
    <property type="match status" value="1"/>
</dbReference>
<comment type="similarity">
    <text evidence="11">Belongs to the SrkA/RdoA protein kinase family.</text>
</comment>
<dbReference type="Gene3D" id="1.20.1270.170">
    <property type="match status" value="1"/>
</dbReference>
<sequence length="329" mass="38166">MTESGADFSFSSLTPDVIVTALESVNCAPISGLLALNSYENRVYQFKADDERRYVAKFYRPQRWTREQILEEHAFTAELDDAEVPVVAPRIWQQQTLHEYQGYWFCIFPSIGGRAFEADSLDQLERLGRQIGRLHAVAKTGKFKQRPELNYQSFVTESVATLKASELIPDSLRTAFFAILEPLAEALKGTDLSRYKQQRLHGDCHLGNILQYDEKLTFVDFDDARTGPAIQDLWMMLSGDRQQQWLQLDTLVAGYEEFCEFDAAEVALVEPLRGFRIIHYMAWLARRWDDSAFRRAFPWFEEQRYWEQQILTLKEQLAALAEEPLKLMP</sequence>
<feature type="domain" description="Aminoglycoside phosphotransferase" evidence="12">
    <location>
        <begin position="38"/>
        <end position="264"/>
    </location>
</feature>
<dbReference type="Gene3D" id="1.10.510.10">
    <property type="entry name" value="Transferase(Phosphotransferase) domain 1"/>
    <property type="match status" value="1"/>
</dbReference>
<reference evidence="14" key="1">
    <citation type="submission" date="2017-04" db="EMBL/GenBank/DDBJ databases">
        <authorList>
            <person name="Varghese N."/>
            <person name="Submissions S."/>
        </authorList>
    </citation>
    <scope>NUCLEOTIDE SEQUENCE [LARGE SCALE GENOMIC DNA]</scope>
</reference>
<keyword evidence="14" id="KW-1185">Reference proteome</keyword>
<evidence type="ECO:0000256" key="1">
    <source>
        <dbReference type="ARBA" id="ARBA00022490"/>
    </source>
</evidence>
<keyword evidence="8 11" id="KW-0067">ATP-binding</keyword>
<comment type="catalytic activity">
    <reaction evidence="11">
        <text>L-threonyl-[protein] + ATP = O-phospho-L-threonyl-[protein] + ADP + H(+)</text>
        <dbReference type="Rhea" id="RHEA:46608"/>
        <dbReference type="Rhea" id="RHEA-COMP:11060"/>
        <dbReference type="Rhea" id="RHEA-COMP:11605"/>
        <dbReference type="ChEBI" id="CHEBI:15378"/>
        <dbReference type="ChEBI" id="CHEBI:30013"/>
        <dbReference type="ChEBI" id="CHEBI:30616"/>
        <dbReference type="ChEBI" id="CHEBI:61977"/>
        <dbReference type="ChEBI" id="CHEBI:456216"/>
        <dbReference type="EC" id="2.7.11.1"/>
    </reaction>
</comment>
<dbReference type="GO" id="GO:0005737">
    <property type="term" value="C:cytoplasm"/>
    <property type="evidence" value="ECO:0007669"/>
    <property type="project" value="UniProtKB-SubCell"/>
</dbReference>
<dbReference type="Gene3D" id="3.30.200.70">
    <property type="match status" value="1"/>
</dbReference>
<dbReference type="RefSeq" id="WP_086433223.1">
    <property type="nucleotide sequence ID" value="NZ_FXWH01000001.1"/>
</dbReference>
<dbReference type="GO" id="GO:0004674">
    <property type="term" value="F:protein serine/threonine kinase activity"/>
    <property type="evidence" value="ECO:0007669"/>
    <property type="project" value="UniProtKB-UniRule"/>
</dbReference>
<dbReference type="OrthoDB" id="5392197at2"/>
<evidence type="ECO:0000259" key="12">
    <source>
        <dbReference type="Pfam" id="PF01636"/>
    </source>
</evidence>
<evidence type="ECO:0000256" key="2">
    <source>
        <dbReference type="ARBA" id="ARBA00022527"/>
    </source>
</evidence>
<comment type="function">
    <text evidence="11">A protein kinase that phosphorylates Ser and Thr residues. Probably acts to suppress the effects of stress linked to accumulation of reactive oxygen species. Probably involved in the extracytoplasmic stress response.</text>
</comment>
<dbReference type="InterPro" id="IPR002575">
    <property type="entry name" value="Aminoglycoside_PTrfase"/>
</dbReference>
<evidence type="ECO:0000256" key="3">
    <source>
        <dbReference type="ARBA" id="ARBA00022553"/>
    </source>
</evidence>
<dbReference type="Proteomes" id="UP000194450">
    <property type="component" value="Unassembled WGS sequence"/>
</dbReference>
<comment type="subcellular location">
    <subcellularLocation>
        <location evidence="11">Cytoplasm</location>
    </subcellularLocation>
</comment>
<feature type="site" description="ATP" evidence="11">
    <location>
        <position position="38"/>
    </location>
</feature>
<organism evidence="13 14">
    <name type="scientific">Pseudidiomarina planktonica</name>
    <dbReference type="NCBI Taxonomy" id="1323738"/>
    <lineage>
        <taxon>Bacteria</taxon>
        <taxon>Pseudomonadati</taxon>
        <taxon>Pseudomonadota</taxon>
        <taxon>Gammaproteobacteria</taxon>
        <taxon>Alteromonadales</taxon>
        <taxon>Idiomarinaceae</taxon>
        <taxon>Pseudidiomarina</taxon>
    </lineage>
</organism>
<keyword evidence="6 11" id="KW-0547">Nucleotide-binding</keyword>
<evidence type="ECO:0000256" key="11">
    <source>
        <dbReference type="HAMAP-Rule" id="MF_01497"/>
    </source>
</evidence>
<keyword evidence="3 11" id="KW-0597">Phosphoprotein</keyword>
<dbReference type="GO" id="GO:0005524">
    <property type="term" value="F:ATP binding"/>
    <property type="evidence" value="ECO:0007669"/>
    <property type="project" value="UniProtKB-UniRule"/>
</dbReference>
<keyword evidence="5 11" id="KW-0479">Metal-binding</keyword>
<feature type="active site" evidence="11">
    <location>
        <position position="220"/>
    </location>
</feature>
<accession>A0A1Y6E4Y4</accession>
<comment type="subunit">
    <text evidence="11">Monomer.</text>
</comment>
<proteinExistence type="inferred from homology"/>
<feature type="binding site" evidence="11">
    <location>
        <position position="220"/>
    </location>
    <ligand>
        <name>Mg(2+)</name>
        <dbReference type="ChEBI" id="CHEBI:18420"/>
    </ligand>
</feature>
<evidence type="ECO:0000313" key="14">
    <source>
        <dbReference type="Proteomes" id="UP000194450"/>
    </source>
</evidence>
<dbReference type="PANTHER" id="PTHR39573:SF1">
    <property type="entry name" value="STRESS RESPONSE KINASE A"/>
    <property type="match status" value="1"/>
</dbReference>
<dbReference type="HAMAP" id="MF_01497">
    <property type="entry name" value="SrkA_kinase"/>
    <property type="match status" value="1"/>
</dbReference>
<evidence type="ECO:0000256" key="6">
    <source>
        <dbReference type="ARBA" id="ARBA00022741"/>
    </source>
</evidence>
<dbReference type="AlphaFoldDB" id="A0A1Y6E4Y4"/>
<dbReference type="InterPro" id="IPR011009">
    <property type="entry name" value="Kinase-like_dom_sf"/>
</dbReference>
<dbReference type="SUPFAM" id="SSF56112">
    <property type="entry name" value="Protein kinase-like (PK-like)"/>
    <property type="match status" value="1"/>
</dbReference>
<evidence type="ECO:0000256" key="8">
    <source>
        <dbReference type="ARBA" id="ARBA00022840"/>
    </source>
</evidence>
<dbReference type="PANTHER" id="PTHR39573">
    <property type="entry name" value="STRESS RESPONSE KINASE A"/>
    <property type="match status" value="1"/>
</dbReference>
<comment type="catalytic activity">
    <reaction evidence="11">
        <text>L-seryl-[protein] + ATP = O-phospho-L-seryl-[protein] + ADP + H(+)</text>
        <dbReference type="Rhea" id="RHEA:17989"/>
        <dbReference type="Rhea" id="RHEA-COMP:9863"/>
        <dbReference type="Rhea" id="RHEA-COMP:11604"/>
        <dbReference type="ChEBI" id="CHEBI:15378"/>
        <dbReference type="ChEBI" id="CHEBI:29999"/>
        <dbReference type="ChEBI" id="CHEBI:30616"/>
        <dbReference type="ChEBI" id="CHEBI:83421"/>
        <dbReference type="ChEBI" id="CHEBI:456216"/>
        <dbReference type="EC" id="2.7.11.1"/>
    </reaction>
</comment>
<dbReference type="EC" id="2.7.11.1" evidence="11"/>
<evidence type="ECO:0000256" key="9">
    <source>
        <dbReference type="ARBA" id="ARBA00022842"/>
    </source>
</evidence>
<evidence type="ECO:0000256" key="5">
    <source>
        <dbReference type="ARBA" id="ARBA00022723"/>
    </source>
</evidence>
<evidence type="ECO:0000256" key="4">
    <source>
        <dbReference type="ARBA" id="ARBA00022679"/>
    </source>
</evidence>
<protein>
    <recommendedName>
        <fullName evidence="11">Stress response kinase A</fullName>
        <ecNumber evidence="11">2.7.11.1</ecNumber>
    </recommendedName>
    <alternativeName>
        <fullName evidence="11">Serine/threonine-protein kinase SrkA</fullName>
    </alternativeName>
</protein>
<keyword evidence="10 11" id="KW-0346">Stress response</keyword>
<feature type="binding site" evidence="11">
    <location>
        <position position="208"/>
    </location>
    <ligand>
        <name>Mg(2+)</name>
        <dbReference type="ChEBI" id="CHEBI:18420"/>
    </ligand>
</feature>
<dbReference type="InterPro" id="IPR032882">
    <property type="entry name" value="SrkA/RdoA"/>
</dbReference>